<name>A0A2W5ZAN7_9BACT</name>
<comment type="caution">
    <text evidence="2">The sequence shown here is derived from an EMBL/GenBank/DDBJ whole genome shotgun (WGS) entry which is preliminary data.</text>
</comment>
<reference evidence="2 3" key="1">
    <citation type="journal article" date="2017" name="Nature">
        <title>Atmospheric trace gases support primary production in Antarctic desert surface soil.</title>
        <authorList>
            <person name="Ji M."/>
            <person name="Greening C."/>
            <person name="Vanwonterghem I."/>
            <person name="Carere C.R."/>
            <person name="Bay S.K."/>
            <person name="Steen J.A."/>
            <person name="Montgomery K."/>
            <person name="Lines T."/>
            <person name="Beardall J."/>
            <person name="van Dorst J."/>
            <person name="Snape I."/>
            <person name="Stott M.B."/>
            <person name="Hugenholtz P."/>
            <person name="Ferrari B.C."/>
        </authorList>
    </citation>
    <scope>NUCLEOTIDE SEQUENCE [LARGE SCALE GENOMIC DNA]</scope>
    <source>
        <strain evidence="2">RRmetagenome_bin12</strain>
    </source>
</reference>
<dbReference type="Proteomes" id="UP000248724">
    <property type="component" value="Unassembled WGS sequence"/>
</dbReference>
<dbReference type="EMBL" id="QHBU01000071">
    <property type="protein sequence ID" value="PZR82462.1"/>
    <property type="molecule type" value="Genomic_DNA"/>
</dbReference>
<sequence length="72" mass="7703">MTSWDRQRTTWCGVDGGSARLPPPGNRQSASINGAFQDGCQLTSDLVDRALPVIRLTNHSTSTAKGTTDTRA</sequence>
<dbReference type="AlphaFoldDB" id="A0A2W5ZAN7"/>
<organism evidence="2 3">
    <name type="scientific">Candidatus Aeolococcus gillhamiae</name>
    <dbReference type="NCBI Taxonomy" id="3127015"/>
    <lineage>
        <taxon>Bacteria</taxon>
        <taxon>Bacillati</taxon>
        <taxon>Candidatus Dormiibacterota</taxon>
        <taxon>Candidatus Dormibacteria</taxon>
        <taxon>Candidatus Aeolococcales</taxon>
        <taxon>Candidatus Aeolococcaceae</taxon>
        <taxon>Candidatus Aeolococcus</taxon>
    </lineage>
</organism>
<accession>A0A2W5ZAN7</accession>
<protein>
    <submittedName>
        <fullName evidence="2">Uncharacterized protein</fullName>
    </submittedName>
</protein>
<evidence type="ECO:0000256" key="1">
    <source>
        <dbReference type="SAM" id="MobiDB-lite"/>
    </source>
</evidence>
<evidence type="ECO:0000313" key="3">
    <source>
        <dbReference type="Proteomes" id="UP000248724"/>
    </source>
</evidence>
<evidence type="ECO:0000313" key="2">
    <source>
        <dbReference type="EMBL" id="PZR82462.1"/>
    </source>
</evidence>
<gene>
    <name evidence="2" type="ORF">DLM65_03820</name>
</gene>
<proteinExistence type="predicted"/>
<feature type="region of interest" description="Disordered" evidence="1">
    <location>
        <begin position="1"/>
        <end position="33"/>
    </location>
</feature>